<evidence type="ECO:0000313" key="4">
    <source>
        <dbReference type="EMBL" id="KAK7690107.1"/>
    </source>
</evidence>
<keyword evidence="5" id="KW-1185">Reference proteome</keyword>
<feature type="transmembrane region" description="Helical" evidence="2">
    <location>
        <begin position="180"/>
        <end position="201"/>
    </location>
</feature>
<feature type="compositionally biased region" description="Polar residues" evidence="1">
    <location>
        <begin position="586"/>
        <end position="612"/>
    </location>
</feature>
<feature type="compositionally biased region" description="Basic and acidic residues" evidence="1">
    <location>
        <begin position="699"/>
        <end position="718"/>
    </location>
</feature>
<dbReference type="AlphaFoldDB" id="A0AAW0GEV1"/>
<accession>A0AAW0GEV1</accession>
<keyword evidence="2" id="KW-0472">Membrane</keyword>
<evidence type="ECO:0000259" key="3">
    <source>
        <dbReference type="Pfam" id="PF20153"/>
    </source>
</evidence>
<protein>
    <recommendedName>
        <fullName evidence="3">DUF6535 domain-containing protein</fullName>
    </recommendedName>
</protein>
<feature type="transmembrane region" description="Helical" evidence="2">
    <location>
        <begin position="121"/>
        <end position="140"/>
    </location>
</feature>
<comment type="caution">
    <text evidence="4">The sequence shown here is derived from an EMBL/GenBank/DDBJ whole genome shotgun (WGS) entry which is preliminary data.</text>
</comment>
<feature type="transmembrane region" description="Helical" evidence="2">
    <location>
        <begin position="51"/>
        <end position="71"/>
    </location>
</feature>
<dbReference type="Pfam" id="PF20153">
    <property type="entry name" value="DUF6535"/>
    <property type="match status" value="1"/>
</dbReference>
<gene>
    <name evidence="4" type="ORF">QCA50_006755</name>
</gene>
<feature type="compositionally biased region" description="Polar residues" evidence="1">
    <location>
        <begin position="650"/>
        <end position="659"/>
    </location>
</feature>
<evidence type="ECO:0000256" key="1">
    <source>
        <dbReference type="SAM" id="MobiDB-lite"/>
    </source>
</evidence>
<feature type="region of interest" description="Disordered" evidence="1">
    <location>
        <begin position="586"/>
        <end position="718"/>
    </location>
</feature>
<feature type="domain" description="DUF6535" evidence="3">
    <location>
        <begin position="30"/>
        <end position="201"/>
    </location>
</feature>
<feature type="compositionally biased region" description="Polar residues" evidence="1">
    <location>
        <begin position="688"/>
        <end position="697"/>
    </location>
</feature>
<name>A0AAW0GEV1_9APHY</name>
<keyword evidence="2" id="KW-1133">Transmembrane helix</keyword>
<dbReference type="Proteomes" id="UP001385951">
    <property type="component" value="Unassembled WGS sequence"/>
</dbReference>
<feature type="compositionally biased region" description="Low complexity" evidence="1">
    <location>
        <begin position="631"/>
        <end position="649"/>
    </location>
</feature>
<organism evidence="4 5">
    <name type="scientific">Cerrena zonata</name>
    <dbReference type="NCBI Taxonomy" id="2478898"/>
    <lineage>
        <taxon>Eukaryota</taxon>
        <taxon>Fungi</taxon>
        <taxon>Dikarya</taxon>
        <taxon>Basidiomycota</taxon>
        <taxon>Agaricomycotina</taxon>
        <taxon>Agaricomycetes</taxon>
        <taxon>Polyporales</taxon>
        <taxon>Cerrenaceae</taxon>
        <taxon>Cerrena</taxon>
    </lineage>
</organism>
<keyword evidence="2" id="KW-0812">Transmembrane</keyword>
<evidence type="ECO:0000256" key="2">
    <source>
        <dbReference type="SAM" id="Phobius"/>
    </source>
</evidence>
<evidence type="ECO:0000313" key="5">
    <source>
        <dbReference type="Proteomes" id="UP001385951"/>
    </source>
</evidence>
<dbReference type="EMBL" id="JASBNA010000007">
    <property type="protein sequence ID" value="KAK7690107.1"/>
    <property type="molecule type" value="Genomic_DNA"/>
</dbReference>
<sequence length="718" mass="80750">MDSPSELINPWKSEDGEYPYILQDVNADVWDKFVDVLLSFDHTKIDGQNKAIDALLILTGLLSAIIGAFALESYRNLQPDPATQTVHSLEQLVLQANGVVLNQAGPQTTSPSFQLTVFVNVLWFLSLLFTIITASLGVFVKQWLQRYLNWQCTSSQERLRVRHVRHRGLLRFRVLQLAELLPILLQLALMLFLAGLVLFLLPVNVTVGWAVLTGVICWCIILLLIFITPFLSHDCPYHLSLIRSCISEPLKAWMVRTRYGPDWTKYYEDHNNQYYRFPGDERGIRREARADASLMDNNILRNVIVPCVKTLSLKCALDFARKMLSHRLDREVESLYEVPLEELKRLPTAVSDALLAIVCRYLQDGDLLQELLKCKKPVEPLHCALEMIFALYNAAACVSKGRFQLTAVLWGDVWGVLHIPSITELTLKDYSGDAIPASQLRHALTTLMLLVDDIEPQSVKVQPAKATFNLLDTAASRLLNTDQANKIRLTRAVFKYMLSCLATIAWFEPHEWEPHVSHFSAQWLSQGLDRSLETFGDEYDGLKNSLDIAGHLNETVGCAFIPEGLINAMNRAVVLAHSVDGIIKTNTRSEPNTACDNHSVEGTRTSGFNSKTVVEEQDTTSLSPELPKTNLRLSPSKLQRLSLSRSQSPAHSGSYTKSRPSVLRSYRHNDSDPALADTYSASVPDVSPPSTQTTFSPDRNLRDEEVRGKSLKRKYLDP</sequence>
<proteinExistence type="predicted"/>
<reference evidence="4 5" key="1">
    <citation type="submission" date="2022-09" db="EMBL/GenBank/DDBJ databases">
        <authorList>
            <person name="Palmer J.M."/>
        </authorList>
    </citation>
    <scope>NUCLEOTIDE SEQUENCE [LARGE SCALE GENOMIC DNA]</scope>
    <source>
        <strain evidence="4 5">DSM 7382</strain>
    </source>
</reference>
<dbReference type="InterPro" id="IPR045338">
    <property type="entry name" value="DUF6535"/>
</dbReference>
<feature type="transmembrane region" description="Helical" evidence="2">
    <location>
        <begin position="207"/>
        <end position="231"/>
    </location>
</feature>